<dbReference type="EMBL" id="APAT01000005">
    <property type="protein sequence ID" value="EMP57388.1"/>
    <property type="molecule type" value="Genomic_DNA"/>
</dbReference>
<dbReference type="Gene3D" id="3.30.450.20">
    <property type="entry name" value="PAS domain"/>
    <property type="match status" value="1"/>
</dbReference>
<dbReference type="GO" id="GO:0052621">
    <property type="term" value="F:diguanylate cyclase activity"/>
    <property type="evidence" value="ECO:0007669"/>
    <property type="project" value="UniProtKB-EC"/>
</dbReference>
<comment type="catalytic activity">
    <reaction evidence="4">
        <text>2 GTP = 3',3'-c-di-GMP + 2 diphosphate</text>
        <dbReference type="Rhea" id="RHEA:24898"/>
        <dbReference type="ChEBI" id="CHEBI:33019"/>
        <dbReference type="ChEBI" id="CHEBI:37565"/>
        <dbReference type="ChEBI" id="CHEBI:58805"/>
        <dbReference type="EC" id="2.7.7.65"/>
    </reaction>
</comment>
<keyword evidence="3" id="KW-0418">Kinase</keyword>
<dbReference type="InterPro" id="IPR000160">
    <property type="entry name" value="GGDEF_dom"/>
</dbReference>
<reference evidence="6 7" key="1">
    <citation type="journal article" date="2013" name="Genome Announc.">
        <title>Genome Sequence of Hydrothermal Arsenic-Respiring Bacterium Marinobacter santoriniensis NKSG1T.</title>
        <authorList>
            <person name="Handley K.M."/>
            <person name="Upton M."/>
            <person name="Beatson S.A."/>
            <person name="Hery M."/>
            <person name="Lloyd J.R."/>
        </authorList>
    </citation>
    <scope>NUCLEOTIDE SEQUENCE [LARGE SCALE GENOMIC DNA]</scope>
    <source>
        <strain evidence="6 7">NKSG1</strain>
    </source>
</reference>
<comment type="caution">
    <text evidence="6">The sequence shown here is derived from an EMBL/GenBank/DDBJ whole genome shotgun (WGS) entry which is preliminary data.</text>
</comment>
<dbReference type="InterPro" id="IPR035965">
    <property type="entry name" value="PAS-like_dom_sf"/>
</dbReference>
<accession>M7D9K2</accession>
<dbReference type="EC" id="2.7.7.65" evidence="2"/>
<dbReference type="InterPro" id="IPR013656">
    <property type="entry name" value="PAS_4"/>
</dbReference>
<dbReference type="Pfam" id="PF00990">
    <property type="entry name" value="GGDEF"/>
    <property type="match status" value="1"/>
</dbReference>
<evidence type="ECO:0000313" key="6">
    <source>
        <dbReference type="EMBL" id="EMP57388.1"/>
    </source>
</evidence>
<dbReference type="Pfam" id="PF08448">
    <property type="entry name" value="PAS_4"/>
    <property type="match status" value="1"/>
</dbReference>
<dbReference type="SMART" id="SM00267">
    <property type="entry name" value="GGDEF"/>
    <property type="match status" value="1"/>
</dbReference>
<name>M7D9K2_9GAMM</name>
<organism evidence="6 7">
    <name type="scientific">Marinobacter santoriniensis NKSG1</name>
    <dbReference type="NCBI Taxonomy" id="1288826"/>
    <lineage>
        <taxon>Bacteria</taxon>
        <taxon>Pseudomonadati</taxon>
        <taxon>Pseudomonadota</taxon>
        <taxon>Gammaproteobacteria</taxon>
        <taxon>Pseudomonadales</taxon>
        <taxon>Marinobacteraceae</taxon>
        <taxon>Marinobacter</taxon>
    </lineage>
</organism>
<sequence>MRVSSLDPNTLVADRLQTPLWIFDIERLAMVWANSAGMAFWGVDDLNTLCSRDFRAEISKSAQSRLHEYLKRFEQGETVVETWTFYPNGRPKTVRCLCSGYQLEESLGMLVEAQLVEEQDTSALRAQEALRHVPTLISIFDRQGHLLTQNPSARAKCSNSARLAERFIRNSDIEKIHLWAAGKDESCMLEAPVRTTLGERWHRIYLQHMIDPVTGDRVIMVSETDITARVESDFNSRNARERLAALIRNLRGGILVEDEKRRLLLANQSFCDLFNIDAPPEALEGADCAEAAEQSKDLFQEPGAFIAGIDRAIEEREAITSELQMVDGRIFERTYVPVFYGKANLGHLWQYWDVTDQKNNLKRLESEAHLDPLTGLWNRRRFEQTLQETHEEAIRYNQPYSLVIVDIDHFKQVNDLHGHDAGDDALRLISEELSLRLRQSDRLSRWGGEEFVVLLPQTSLEGALRLANELRMRVRDLSHPVIGRITISLGVAEVGHNESPRQALRRADAALLQAKENGRDQIKAL</sequence>
<dbReference type="InterPro" id="IPR043128">
    <property type="entry name" value="Rev_trsase/Diguanyl_cyclase"/>
</dbReference>
<dbReference type="NCBIfam" id="TIGR00254">
    <property type="entry name" value="GGDEF"/>
    <property type="match status" value="1"/>
</dbReference>
<evidence type="ECO:0000259" key="5">
    <source>
        <dbReference type="PROSITE" id="PS50887"/>
    </source>
</evidence>
<proteinExistence type="predicted"/>
<gene>
    <name evidence="6" type="ORF">MSNKSG1_02168</name>
</gene>
<dbReference type="eggNOG" id="COG3706">
    <property type="taxonomic scope" value="Bacteria"/>
</dbReference>
<evidence type="ECO:0000256" key="4">
    <source>
        <dbReference type="ARBA" id="ARBA00034247"/>
    </source>
</evidence>
<dbReference type="Proteomes" id="UP000011960">
    <property type="component" value="Unassembled WGS sequence"/>
</dbReference>
<keyword evidence="7" id="KW-1185">Reference proteome</keyword>
<protein>
    <recommendedName>
        <fullName evidence="2">diguanylate cyclase</fullName>
        <ecNumber evidence="2">2.7.7.65</ecNumber>
    </recommendedName>
</protein>
<dbReference type="InterPro" id="IPR029787">
    <property type="entry name" value="Nucleotide_cyclase"/>
</dbReference>
<dbReference type="PANTHER" id="PTHR45138:SF9">
    <property type="entry name" value="DIGUANYLATE CYCLASE DGCM-RELATED"/>
    <property type="match status" value="1"/>
</dbReference>
<dbReference type="CDD" id="cd01949">
    <property type="entry name" value="GGDEF"/>
    <property type="match status" value="1"/>
</dbReference>
<dbReference type="GO" id="GO:0043709">
    <property type="term" value="P:cell adhesion involved in single-species biofilm formation"/>
    <property type="evidence" value="ECO:0007669"/>
    <property type="project" value="TreeGrafter"/>
</dbReference>
<comment type="cofactor">
    <cofactor evidence="1">
        <name>Mg(2+)</name>
        <dbReference type="ChEBI" id="CHEBI:18420"/>
    </cofactor>
</comment>
<evidence type="ECO:0000256" key="2">
    <source>
        <dbReference type="ARBA" id="ARBA00012528"/>
    </source>
</evidence>
<dbReference type="InterPro" id="IPR050469">
    <property type="entry name" value="Diguanylate_Cyclase"/>
</dbReference>
<dbReference type="GO" id="GO:0005886">
    <property type="term" value="C:plasma membrane"/>
    <property type="evidence" value="ECO:0007669"/>
    <property type="project" value="TreeGrafter"/>
</dbReference>
<dbReference type="PANTHER" id="PTHR45138">
    <property type="entry name" value="REGULATORY COMPONENTS OF SENSORY TRANSDUCTION SYSTEM"/>
    <property type="match status" value="1"/>
</dbReference>
<dbReference type="GO" id="GO:1902201">
    <property type="term" value="P:negative regulation of bacterial-type flagellum-dependent cell motility"/>
    <property type="evidence" value="ECO:0007669"/>
    <property type="project" value="TreeGrafter"/>
</dbReference>
<dbReference type="SUPFAM" id="SSF55785">
    <property type="entry name" value="PYP-like sensor domain (PAS domain)"/>
    <property type="match status" value="1"/>
</dbReference>
<dbReference type="STRING" id="1288826.MSNKSG1_02168"/>
<dbReference type="AlphaFoldDB" id="M7D9K2"/>
<evidence type="ECO:0000256" key="1">
    <source>
        <dbReference type="ARBA" id="ARBA00001946"/>
    </source>
</evidence>
<dbReference type="GO" id="GO:0016301">
    <property type="term" value="F:kinase activity"/>
    <property type="evidence" value="ECO:0007669"/>
    <property type="project" value="UniProtKB-KW"/>
</dbReference>
<dbReference type="FunFam" id="3.30.70.270:FF:000001">
    <property type="entry name" value="Diguanylate cyclase domain protein"/>
    <property type="match status" value="1"/>
</dbReference>
<evidence type="ECO:0000256" key="3">
    <source>
        <dbReference type="ARBA" id="ARBA00022777"/>
    </source>
</evidence>
<feature type="domain" description="GGDEF" evidence="5">
    <location>
        <begin position="398"/>
        <end position="525"/>
    </location>
</feature>
<dbReference type="PATRIC" id="fig|1288826.3.peg.419"/>
<evidence type="ECO:0000313" key="7">
    <source>
        <dbReference type="Proteomes" id="UP000011960"/>
    </source>
</evidence>
<dbReference type="SUPFAM" id="SSF55073">
    <property type="entry name" value="Nucleotide cyclase"/>
    <property type="match status" value="1"/>
</dbReference>
<dbReference type="PROSITE" id="PS50887">
    <property type="entry name" value="GGDEF"/>
    <property type="match status" value="1"/>
</dbReference>
<keyword evidence="3" id="KW-0808">Transferase</keyword>
<dbReference type="eggNOG" id="COG2202">
    <property type="taxonomic scope" value="Bacteria"/>
</dbReference>
<dbReference type="Gene3D" id="3.30.70.270">
    <property type="match status" value="1"/>
</dbReference>